<reference evidence="4 5" key="2">
    <citation type="journal article" date="2015" name="J. Bacteriol.">
        <title>Genomic, proteomic, and biochemical analysis of the organohalide respiratory pathway in Desulfitobacterium dehalogenans.</title>
        <authorList>
            <person name="Kruse T."/>
            <person name="van de Pas B.A."/>
            <person name="Atteia A."/>
            <person name="Krab K."/>
            <person name="Hagen W.R."/>
            <person name="Goodwin L."/>
            <person name="Chain P."/>
            <person name="Boeren S."/>
            <person name="Maphosa F."/>
            <person name="Schraa G."/>
            <person name="de Vos W.M."/>
            <person name="van der Oost J."/>
            <person name="Smidt H."/>
            <person name="Stams A.J."/>
        </authorList>
    </citation>
    <scope>NUCLEOTIDE SEQUENCE [LARGE SCALE GENOMIC DNA]</scope>
    <source>
        <strain evidence="5">ATCC 51507 / DSM 9161 / JW/IU-DC1</strain>
    </source>
</reference>
<keyword evidence="2" id="KW-0472">Membrane</keyword>
<keyword evidence="5" id="KW-1185">Reference proteome</keyword>
<dbReference type="KEGG" id="ddh:Desde_3179"/>
<keyword evidence="2" id="KW-1133">Transmembrane helix</keyword>
<dbReference type="GO" id="GO:0005886">
    <property type="term" value="C:plasma membrane"/>
    <property type="evidence" value="ECO:0007669"/>
    <property type="project" value="TreeGrafter"/>
</dbReference>
<dbReference type="Pfam" id="PF01478">
    <property type="entry name" value="Peptidase_A24"/>
    <property type="match status" value="1"/>
</dbReference>
<dbReference type="InterPro" id="IPR050882">
    <property type="entry name" value="Prepilin_peptidase/N-MTase"/>
</dbReference>
<proteinExistence type="inferred from homology"/>
<dbReference type="RefSeq" id="WP_014794950.1">
    <property type="nucleotide sequence ID" value="NC_018017.1"/>
</dbReference>
<feature type="transmembrane region" description="Helical" evidence="2">
    <location>
        <begin position="50"/>
        <end position="72"/>
    </location>
</feature>
<feature type="transmembrane region" description="Helical" evidence="2">
    <location>
        <begin position="6"/>
        <end position="23"/>
    </location>
</feature>
<dbReference type="AlphaFoldDB" id="I4ABY5"/>
<evidence type="ECO:0000256" key="2">
    <source>
        <dbReference type="SAM" id="Phobius"/>
    </source>
</evidence>
<protein>
    <submittedName>
        <fullName evidence="4">Prepilin signal peptidase PulO-like peptidase</fullName>
    </submittedName>
</protein>
<dbReference type="PANTHER" id="PTHR30487:SF0">
    <property type="entry name" value="PREPILIN LEADER PEPTIDASE_N-METHYLTRANSFERASE-RELATED"/>
    <property type="match status" value="1"/>
</dbReference>
<dbReference type="eggNOG" id="COG1989">
    <property type="taxonomic scope" value="Bacteria"/>
</dbReference>
<dbReference type="STRING" id="756499.Desde_3179"/>
<dbReference type="InterPro" id="IPR000045">
    <property type="entry name" value="Prepilin_IV_endopep_pep"/>
</dbReference>
<dbReference type="GO" id="GO:0004190">
    <property type="term" value="F:aspartic-type endopeptidase activity"/>
    <property type="evidence" value="ECO:0007669"/>
    <property type="project" value="InterPro"/>
</dbReference>
<feature type="domain" description="Prepilin type IV endopeptidase peptidase" evidence="3">
    <location>
        <begin position="8"/>
        <end position="111"/>
    </location>
</feature>
<evidence type="ECO:0000259" key="3">
    <source>
        <dbReference type="Pfam" id="PF01478"/>
    </source>
</evidence>
<dbReference type="GO" id="GO:0006465">
    <property type="term" value="P:signal peptide processing"/>
    <property type="evidence" value="ECO:0007669"/>
    <property type="project" value="TreeGrafter"/>
</dbReference>
<evidence type="ECO:0000313" key="5">
    <source>
        <dbReference type="Proteomes" id="UP000006053"/>
    </source>
</evidence>
<evidence type="ECO:0000313" key="4">
    <source>
        <dbReference type="EMBL" id="AFM01470.1"/>
    </source>
</evidence>
<dbReference type="PANTHER" id="PTHR30487">
    <property type="entry name" value="TYPE 4 PREPILIN-LIKE PROTEINS LEADER PEPTIDE-PROCESSING ENZYME"/>
    <property type="match status" value="1"/>
</dbReference>
<name>I4ABY5_DESDJ</name>
<dbReference type="Gene3D" id="1.20.120.1220">
    <property type="match status" value="1"/>
</dbReference>
<dbReference type="MEROPS" id="A24.003"/>
<organism evidence="4 5">
    <name type="scientific">Desulfitobacterium dehalogenans (strain ATCC 51507 / DSM 9161 / JW/IU-DC1)</name>
    <dbReference type="NCBI Taxonomy" id="756499"/>
    <lineage>
        <taxon>Bacteria</taxon>
        <taxon>Bacillati</taxon>
        <taxon>Bacillota</taxon>
        <taxon>Clostridia</taxon>
        <taxon>Eubacteriales</taxon>
        <taxon>Desulfitobacteriaceae</taxon>
        <taxon>Desulfitobacterium</taxon>
    </lineage>
</organism>
<keyword evidence="2" id="KW-0812">Transmembrane</keyword>
<dbReference type="Proteomes" id="UP000006053">
    <property type="component" value="Chromosome"/>
</dbReference>
<evidence type="ECO:0000256" key="1">
    <source>
        <dbReference type="ARBA" id="ARBA00005801"/>
    </source>
</evidence>
<accession>I4ABY5</accession>
<gene>
    <name evidence="4" type="ordered locus">Desde_3179</name>
</gene>
<dbReference type="HOGENOM" id="CLU_057101_8_0_9"/>
<feature type="transmembrane region" description="Helical" evidence="2">
    <location>
        <begin position="92"/>
        <end position="116"/>
    </location>
</feature>
<reference evidence="5" key="1">
    <citation type="submission" date="2012-06" db="EMBL/GenBank/DDBJ databases">
        <title>Complete sequence of Desulfitobacterium dehalogenans ATCC 51507.</title>
        <authorList>
            <person name="Lucas S."/>
            <person name="Han J."/>
            <person name="Lapidus A."/>
            <person name="Cheng J.-F."/>
            <person name="Goodwin L."/>
            <person name="Pitluck S."/>
            <person name="Peters L."/>
            <person name="Ovchinnikova G."/>
            <person name="Teshima H."/>
            <person name="Detter J.C."/>
            <person name="Han C."/>
            <person name="Tapia R."/>
            <person name="Land M."/>
            <person name="Hauser L."/>
            <person name="Kyrpides N."/>
            <person name="Ivanova N."/>
            <person name="Pagani I."/>
            <person name="Kruse T."/>
            <person name="de Vos W.M."/>
            <person name="Smidt H."/>
            <person name="Woyke T."/>
        </authorList>
    </citation>
    <scope>NUCLEOTIDE SEQUENCE [LARGE SCALE GENOMIC DNA]</scope>
    <source>
        <strain evidence="5">ATCC 51507 / DSM 9161 / JW/IU-DC1</strain>
    </source>
</reference>
<comment type="similarity">
    <text evidence="1">Belongs to the peptidase A24 family.</text>
</comment>
<sequence>MLTGFLYFVFVLITFFLALTDYFKMRLPDKLTFPLLGIGLLFSGLKGSQVLFDNGVAALFIGGLFALVAYFYPNGMGMGDAKYVTALTLFLGPLPVMVTLVWAILLALILGGVLIVSKRITLKQQVPFGPFLTIGAWMTMIIL</sequence>
<dbReference type="EMBL" id="CP003348">
    <property type="protein sequence ID" value="AFM01470.1"/>
    <property type="molecule type" value="Genomic_DNA"/>
</dbReference>